<accession>A0ABM7ZSJ6</accession>
<evidence type="ECO:0000313" key="2">
    <source>
        <dbReference type="EMBL" id="BDM69214.1"/>
    </source>
</evidence>
<proteinExistence type="predicted"/>
<keyword evidence="3" id="KW-1185">Reference proteome</keyword>
<dbReference type="Proteomes" id="UP001059597">
    <property type="component" value="Chromosome"/>
</dbReference>
<evidence type="ECO:0000313" key="3">
    <source>
        <dbReference type="Proteomes" id="UP001059597"/>
    </source>
</evidence>
<organism evidence="2 3">
    <name type="scientific">Streptomyces nigrescens</name>
    <dbReference type="NCBI Taxonomy" id="1920"/>
    <lineage>
        <taxon>Bacteria</taxon>
        <taxon>Bacillati</taxon>
        <taxon>Actinomycetota</taxon>
        <taxon>Actinomycetes</taxon>
        <taxon>Kitasatosporales</taxon>
        <taxon>Streptomycetaceae</taxon>
        <taxon>Streptomyces</taxon>
    </lineage>
</organism>
<protein>
    <submittedName>
        <fullName evidence="2">Uncharacterized protein</fullName>
    </submittedName>
</protein>
<evidence type="ECO:0000256" key="1">
    <source>
        <dbReference type="SAM" id="MobiDB-lite"/>
    </source>
</evidence>
<feature type="region of interest" description="Disordered" evidence="1">
    <location>
        <begin position="126"/>
        <end position="151"/>
    </location>
</feature>
<dbReference type="RefSeq" id="WP_261953142.1">
    <property type="nucleotide sequence ID" value="NZ_AP026073.1"/>
</dbReference>
<gene>
    <name evidence="2" type="ORF">HEK616_27010</name>
</gene>
<reference evidence="2" key="1">
    <citation type="submission" date="2022-06" db="EMBL/GenBank/DDBJ databases">
        <title>Complete genome sequence of Streptomyces nigrescens HEK616.</title>
        <authorList>
            <person name="Asamizu S."/>
            <person name="Onaka H."/>
        </authorList>
    </citation>
    <scope>NUCLEOTIDE SEQUENCE</scope>
    <source>
        <strain evidence="2">HEK616</strain>
    </source>
</reference>
<name>A0ABM7ZSJ6_STRNI</name>
<dbReference type="EMBL" id="AP026073">
    <property type="protein sequence ID" value="BDM69214.1"/>
    <property type="molecule type" value="Genomic_DNA"/>
</dbReference>
<sequence>MTITGDVTVVVHDEDADAQELDELTRGLLEELLALDLPDVARGQEPGAVGGKSGVLSSLTTLVVSGGFSVAALRSLTLVVREWIKRSGARKAVLVSGERRLEIEGVSKKTQEAVVEAWIQALAADDGSGAGTAPTSEPPAPAALEGSAGGA</sequence>